<proteinExistence type="predicted"/>
<sequence>MCLSLSVRVKKQEKKRGGRGRLSLLCLYLLSLFHQCLSMGLMCKLPCIGNCMPYRSRKSDYAPPQCSGKSSEKMTSSVLVGQCGLHVRSSFFWCLIGDLGEEK</sequence>
<dbReference type="AlphaFoldDB" id="A0A7C8ZI87"/>
<accession>A0A7C8ZI87</accession>
<reference evidence="1" key="1">
    <citation type="journal article" date="2013" name="J. Plant Res.">
        <title>Effect of fungi and light on seed germination of three Opuntia species from semiarid lands of central Mexico.</title>
        <authorList>
            <person name="Delgado-Sanchez P."/>
            <person name="Jimenez-Bremont J.F."/>
            <person name="Guerrero-Gonzalez Mde L."/>
            <person name="Flores J."/>
        </authorList>
    </citation>
    <scope>NUCLEOTIDE SEQUENCE</scope>
    <source>
        <tissue evidence="1">Cladode</tissue>
    </source>
</reference>
<evidence type="ECO:0000313" key="1">
    <source>
        <dbReference type="EMBL" id="MBA4643337.1"/>
    </source>
</evidence>
<dbReference type="EMBL" id="GISG01133024">
    <property type="protein sequence ID" value="MBA4643337.1"/>
    <property type="molecule type" value="Transcribed_RNA"/>
</dbReference>
<name>A0A7C8ZI87_OPUST</name>
<reference evidence="1" key="2">
    <citation type="submission" date="2020-07" db="EMBL/GenBank/DDBJ databases">
        <authorList>
            <person name="Vera ALvarez R."/>
            <person name="Arias-Moreno D.M."/>
            <person name="Jimenez-Jacinto V."/>
            <person name="Jimenez-Bremont J.F."/>
            <person name="Swaminathan K."/>
            <person name="Moose S.P."/>
            <person name="Guerrero-Gonzalez M.L."/>
            <person name="Marino-Ramirez L."/>
            <person name="Landsman D."/>
            <person name="Rodriguez-Kessler M."/>
            <person name="Delgado-Sanchez P."/>
        </authorList>
    </citation>
    <scope>NUCLEOTIDE SEQUENCE</scope>
    <source>
        <tissue evidence="1">Cladode</tissue>
    </source>
</reference>
<organism evidence="1">
    <name type="scientific">Opuntia streptacantha</name>
    <name type="common">Prickly pear cactus</name>
    <name type="synonym">Opuntia cardona</name>
    <dbReference type="NCBI Taxonomy" id="393608"/>
    <lineage>
        <taxon>Eukaryota</taxon>
        <taxon>Viridiplantae</taxon>
        <taxon>Streptophyta</taxon>
        <taxon>Embryophyta</taxon>
        <taxon>Tracheophyta</taxon>
        <taxon>Spermatophyta</taxon>
        <taxon>Magnoliopsida</taxon>
        <taxon>eudicotyledons</taxon>
        <taxon>Gunneridae</taxon>
        <taxon>Pentapetalae</taxon>
        <taxon>Caryophyllales</taxon>
        <taxon>Cactineae</taxon>
        <taxon>Cactaceae</taxon>
        <taxon>Opuntioideae</taxon>
        <taxon>Opuntia</taxon>
    </lineage>
</organism>
<protein>
    <submittedName>
        <fullName evidence="1">Uncharacterized protein</fullName>
    </submittedName>
</protein>